<reference evidence="3" key="1">
    <citation type="journal article" date="2019" name="Int. J. Syst. Evol. Microbiol.">
        <title>The Global Catalogue of Microorganisms (GCM) 10K type strain sequencing project: providing services to taxonomists for standard genome sequencing and annotation.</title>
        <authorList>
            <consortium name="The Broad Institute Genomics Platform"/>
            <consortium name="The Broad Institute Genome Sequencing Center for Infectious Disease"/>
            <person name="Wu L."/>
            <person name="Ma J."/>
        </authorList>
    </citation>
    <scope>NUCLEOTIDE SEQUENCE [LARGE SCALE GENOMIC DNA]</scope>
    <source>
        <strain evidence="3">NBRC 108728</strain>
    </source>
</reference>
<dbReference type="Proteomes" id="UP001321486">
    <property type="component" value="Chromosome"/>
</dbReference>
<proteinExistence type="predicted"/>
<dbReference type="SUPFAM" id="SSF69304">
    <property type="entry name" value="Tricorn protease N-terminal domain"/>
    <property type="match status" value="1"/>
</dbReference>
<keyword evidence="3" id="KW-1185">Reference proteome</keyword>
<dbReference type="InterPro" id="IPR011042">
    <property type="entry name" value="6-blade_b-propeller_TolB-like"/>
</dbReference>
<evidence type="ECO:0000256" key="1">
    <source>
        <dbReference type="SAM" id="MobiDB-lite"/>
    </source>
</evidence>
<evidence type="ECO:0000313" key="2">
    <source>
        <dbReference type="EMBL" id="BDZ49356.1"/>
    </source>
</evidence>
<dbReference type="RefSeq" id="WP_286346166.1">
    <property type="nucleotide sequence ID" value="NZ_AP027732.1"/>
</dbReference>
<dbReference type="Gene3D" id="2.120.10.30">
    <property type="entry name" value="TolB, C-terminal domain"/>
    <property type="match status" value="1"/>
</dbReference>
<organism evidence="2 3">
    <name type="scientific">Frondihabitans sucicola</name>
    <dbReference type="NCBI Taxonomy" id="1268041"/>
    <lineage>
        <taxon>Bacteria</taxon>
        <taxon>Bacillati</taxon>
        <taxon>Actinomycetota</taxon>
        <taxon>Actinomycetes</taxon>
        <taxon>Micrococcales</taxon>
        <taxon>Microbacteriaceae</taxon>
        <taxon>Frondihabitans</taxon>
    </lineage>
</organism>
<dbReference type="EMBL" id="AP027732">
    <property type="protein sequence ID" value="BDZ49356.1"/>
    <property type="molecule type" value="Genomic_DNA"/>
</dbReference>
<evidence type="ECO:0000313" key="3">
    <source>
        <dbReference type="Proteomes" id="UP001321486"/>
    </source>
</evidence>
<name>A0ABM8GLV8_9MICO</name>
<gene>
    <name evidence="2" type="ORF">GCM10025867_15970</name>
</gene>
<protein>
    <submittedName>
        <fullName evidence="2">Uncharacterized protein</fullName>
    </submittedName>
</protein>
<feature type="region of interest" description="Disordered" evidence="1">
    <location>
        <begin position="213"/>
        <end position="269"/>
    </location>
</feature>
<sequence>MDYRQLAPGQRSEVWVAAAGGGPATLLYETSAILIEAPNWSADGASLFLNGDGKLWRLDVGSPSALQEVVFDDLPAINNDHVLSRDGRWVFLSATDGHIYRGAVTGGAVTRVSPDDGKWHFLHGVTSDATRLAYVELGGFDEPGRLIVSPGGGAPGSLVDIGPKHIDGPEWSADDAWIYFNTEGFTTEPGHAQLARIADGGGSVERLLASGTVDWFPHPRPTDASPPTSPSPPAPSATRPISTSRCGSSRPRTGLLRSRPTRCSAGRAR</sequence>
<accession>A0ABM8GLV8</accession>